<proteinExistence type="predicted"/>
<dbReference type="EMBL" id="LAZR01000285">
    <property type="protein sequence ID" value="KKN77039.1"/>
    <property type="molecule type" value="Genomic_DNA"/>
</dbReference>
<gene>
    <name evidence="2" type="ORF">LCGC14_0363780</name>
</gene>
<sequence>MNEYTEKAQRYLSDRPIGIDKGRCSGIYRPVVGDPDDPGRRGSDSLATPGSSCDHWRTHYLGGLGTSSGVS</sequence>
<evidence type="ECO:0000256" key="1">
    <source>
        <dbReference type="SAM" id="MobiDB-lite"/>
    </source>
</evidence>
<feature type="region of interest" description="Disordered" evidence="1">
    <location>
        <begin position="29"/>
        <end position="50"/>
    </location>
</feature>
<protein>
    <submittedName>
        <fullName evidence="2">Uncharacterized protein</fullName>
    </submittedName>
</protein>
<accession>A0A0F9TCU2</accession>
<reference evidence="2" key="1">
    <citation type="journal article" date="2015" name="Nature">
        <title>Complex archaea that bridge the gap between prokaryotes and eukaryotes.</title>
        <authorList>
            <person name="Spang A."/>
            <person name="Saw J.H."/>
            <person name="Jorgensen S.L."/>
            <person name="Zaremba-Niedzwiedzka K."/>
            <person name="Martijn J."/>
            <person name="Lind A.E."/>
            <person name="van Eijk R."/>
            <person name="Schleper C."/>
            <person name="Guy L."/>
            <person name="Ettema T.J."/>
        </authorList>
    </citation>
    <scope>NUCLEOTIDE SEQUENCE</scope>
</reference>
<organism evidence="2">
    <name type="scientific">marine sediment metagenome</name>
    <dbReference type="NCBI Taxonomy" id="412755"/>
    <lineage>
        <taxon>unclassified sequences</taxon>
        <taxon>metagenomes</taxon>
        <taxon>ecological metagenomes</taxon>
    </lineage>
</organism>
<comment type="caution">
    <text evidence="2">The sequence shown here is derived from an EMBL/GenBank/DDBJ whole genome shotgun (WGS) entry which is preliminary data.</text>
</comment>
<dbReference type="AlphaFoldDB" id="A0A0F9TCU2"/>
<evidence type="ECO:0000313" key="2">
    <source>
        <dbReference type="EMBL" id="KKN77039.1"/>
    </source>
</evidence>
<name>A0A0F9TCU2_9ZZZZ</name>